<dbReference type="SUPFAM" id="SSF160935">
    <property type="entry name" value="VPA0735-like"/>
    <property type="match status" value="1"/>
</dbReference>
<feature type="domain" description="DUF1214" evidence="1">
    <location>
        <begin position="343"/>
        <end position="453"/>
    </location>
</feature>
<dbReference type="InterPro" id="IPR010621">
    <property type="entry name" value="DUF1214"/>
</dbReference>
<dbReference type="Pfam" id="PF06742">
    <property type="entry name" value="DUF1214"/>
    <property type="match status" value="1"/>
</dbReference>
<dbReference type="Proteomes" id="UP000297647">
    <property type="component" value="Unassembled WGS sequence"/>
</dbReference>
<dbReference type="PANTHER" id="PTHR36509:SF2">
    <property type="entry name" value="BLL3101 PROTEIN"/>
    <property type="match status" value="1"/>
</dbReference>
<feature type="domain" description="DUF1254" evidence="2">
    <location>
        <begin position="74"/>
        <end position="205"/>
    </location>
</feature>
<dbReference type="InterPro" id="IPR037050">
    <property type="entry name" value="DUF1254_sf"/>
</dbReference>
<evidence type="ECO:0000259" key="2">
    <source>
        <dbReference type="Pfam" id="PF06863"/>
    </source>
</evidence>
<evidence type="ECO:0000313" key="4">
    <source>
        <dbReference type="Proteomes" id="UP000297647"/>
    </source>
</evidence>
<organism evidence="3 4">
    <name type="scientific">Algoriphagus kandeliae</name>
    <dbReference type="NCBI Taxonomy" id="2562278"/>
    <lineage>
        <taxon>Bacteria</taxon>
        <taxon>Pseudomonadati</taxon>
        <taxon>Bacteroidota</taxon>
        <taxon>Cytophagia</taxon>
        <taxon>Cytophagales</taxon>
        <taxon>Cyclobacteriaceae</taxon>
        <taxon>Algoriphagus</taxon>
    </lineage>
</organism>
<dbReference type="RefSeq" id="WP_135072682.1">
    <property type="nucleotide sequence ID" value="NZ_SPSB01000002.1"/>
</dbReference>
<keyword evidence="4" id="KW-1185">Reference proteome</keyword>
<dbReference type="PANTHER" id="PTHR36509">
    <property type="entry name" value="BLL3101 PROTEIN"/>
    <property type="match status" value="1"/>
</dbReference>
<dbReference type="InterPro" id="IPR010679">
    <property type="entry name" value="DUF1254"/>
</dbReference>
<dbReference type="Gene3D" id="2.60.40.1610">
    <property type="entry name" value="Domain of unknown function DUF1254"/>
    <property type="match status" value="1"/>
</dbReference>
<reference evidence="3 4" key="1">
    <citation type="submission" date="2019-03" db="EMBL/GenBank/DDBJ databases">
        <title>Algoriphagus sp. nov, a new strain isolated from root system soil of mangrove plant Kandelia.</title>
        <authorList>
            <person name="Yin Q."/>
            <person name="Wang K."/>
            <person name="Song Z."/>
        </authorList>
    </citation>
    <scope>NUCLEOTIDE SEQUENCE [LARGE SCALE GENOMIC DNA]</scope>
    <source>
        <strain evidence="3 4">XY-J91</strain>
    </source>
</reference>
<name>A0A4Y9QYA8_9BACT</name>
<dbReference type="Gene3D" id="2.60.120.600">
    <property type="entry name" value="Domain of unknown function DUF1214, C-terminal domain"/>
    <property type="match status" value="1"/>
</dbReference>
<dbReference type="AlphaFoldDB" id="A0A4Y9QYA8"/>
<dbReference type="InterPro" id="IPR037049">
    <property type="entry name" value="DUF1214_C_sf"/>
</dbReference>
<dbReference type="OrthoDB" id="40820at2"/>
<proteinExistence type="predicted"/>
<gene>
    <name evidence="3" type="ORF">E4S40_07300</name>
</gene>
<comment type="caution">
    <text evidence="3">The sequence shown here is derived from an EMBL/GenBank/DDBJ whole genome shotgun (WGS) entry which is preliminary data.</text>
</comment>
<accession>A0A4Y9QYA8</accession>
<dbReference type="Pfam" id="PF06863">
    <property type="entry name" value="DUF1254"/>
    <property type="match status" value="1"/>
</dbReference>
<dbReference type="EMBL" id="SPSB01000002">
    <property type="protein sequence ID" value="TFV96025.1"/>
    <property type="molecule type" value="Genomic_DNA"/>
</dbReference>
<evidence type="ECO:0000259" key="1">
    <source>
        <dbReference type="Pfam" id="PF06742"/>
    </source>
</evidence>
<protein>
    <submittedName>
        <fullName evidence="3">DUF1254 domain-containing protein</fullName>
    </submittedName>
</protein>
<evidence type="ECO:0000313" key="3">
    <source>
        <dbReference type="EMBL" id="TFV96025.1"/>
    </source>
</evidence>
<sequence length="470" mass="53122">MKKQTIYTLIKSGLFLVALIFLNSCNTQEELSPEEARAIAKEAYTYANPMVDHYRGLHNYFVDKNSPDYKGPWNKLINLARVYTPEDRTIQTPNSDTPYSFAALDLRSEPMVLTVSDIEEGRYFSVQLIDMYTHNFAFIGTRTTGNGGGNFLIAGPEWDGETPDGIEKVIRSETELVYAVYRTQLFNPDDLENVKQIQDGYQIQPLSSFLGISAPETAPEVQFIEPLTQEEIRTSPKVFEQLNYLLKFCPVHPSEADLMNRFAKLRIGAGMEFNWEDFSPEIQEAIKLGIADAWEDLAAIKAKAETGELGSGDVFGNRGHLNNNYSLRMAGAVLGIWGVSAEEAVYPSYYVDSDNQPLNGANRYKLRFEPGNLPPVDAFWSLTMYELPASLLVENPLNRYLLNSPMVDDFVFDEDGGLTLYFQNESPGKEKESNWLPAPKGPFSIVMRLYLPRKEVLDGSWKQPKIYKVN</sequence>